<protein>
    <recommendedName>
        <fullName evidence="4">G domain-containing protein</fullName>
    </recommendedName>
</protein>
<evidence type="ECO:0008006" key="4">
    <source>
        <dbReference type="Google" id="ProtNLM"/>
    </source>
</evidence>
<evidence type="ECO:0000256" key="1">
    <source>
        <dbReference type="SAM" id="MobiDB-lite"/>
    </source>
</evidence>
<dbReference type="OrthoDB" id="3548595at2759"/>
<dbReference type="Gene3D" id="3.40.50.300">
    <property type="entry name" value="P-loop containing nucleotide triphosphate hydrolases"/>
    <property type="match status" value="1"/>
</dbReference>
<name>A0A2J6Q0A5_9HELO</name>
<organism evidence="2 3">
    <name type="scientific">Hyaloscypha hepaticicola</name>
    <dbReference type="NCBI Taxonomy" id="2082293"/>
    <lineage>
        <taxon>Eukaryota</taxon>
        <taxon>Fungi</taxon>
        <taxon>Dikarya</taxon>
        <taxon>Ascomycota</taxon>
        <taxon>Pezizomycotina</taxon>
        <taxon>Leotiomycetes</taxon>
        <taxon>Helotiales</taxon>
        <taxon>Hyaloscyphaceae</taxon>
        <taxon>Hyaloscypha</taxon>
    </lineage>
</organism>
<evidence type="ECO:0000313" key="3">
    <source>
        <dbReference type="Proteomes" id="UP000235672"/>
    </source>
</evidence>
<keyword evidence="3" id="KW-1185">Reference proteome</keyword>
<dbReference type="InterPro" id="IPR027417">
    <property type="entry name" value="P-loop_NTPase"/>
</dbReference>
<sequence>MEQAQQEVEERTRACLKSITESEELSPLIVVVGTEGAGKASLIEHITDTNGLSRNSLNSAVPKKLQLASTSVLGQETFLISTPGFSDTSNAYPTFLLIANMINNLRAHITIQGVWYVINNGLPRDTSFNFQLLTWLSAFCGREYYSYITIVTTHWGCTLQEEFEDLIMKFDYRKHVWEEILSADIETYQHGKRYNKFGEETNQVPTLSWHTDKAILKENARDMLRRRYGVAHDVQPRFVRELNEGMEIGDTAAAKVLRPLTPPTSSPTSPSHTPPPVATVKPKAPQPIPGPSFWGRLVNNIGIEVNQHGIGLRVGPATASFGYPSLSSEFPSTGGFIPDPNSVVDAFKTHGMDSSLAARTQWARQHGVDSGFPAGSKEQNSAILRAFRSFYP</sequence>
<dbReference type="AlphaFoldDB" id="A0A2J6Q0A5"/>
<dbReference type="SUPFAM" id="SSF158634">
    <property type="entry name" value="RPA2825-like"/>
    <property type="match status" value="1"/>
</dbReference>
<feature type="region of interest" description="Disordered" evidence="1">
    <location>
        <begin position="258"/>
        <end position="288"/>
    </location>
</feature>
<gene>
    <name evidence="2" type="ORF">NA56DRAFT_197887</name>
</gene>
<dbReference type="SUPFAM" id="SSF52540">
    <property type="entry name" value="P-loop containing nucleoside triphosphate hydrolases"/>
    <property type="match status" value="1"/>
</dbReference>
<dbReference type="Proteomes" id="UP000235672">
    <property type="component" value="Unassembled WGS sequence"/>
</dbReference>
<evidence type="ECO:0000313" key="2">
    <source>
        <dbReference type="EMBL" id="PMD19720.1"/>
    </source>
</evidence>
<dbReference type="EMBL" id="KZ613488">
    <property type="protein sequence ID" value="PMD19720.1"/>
    <property type="molecule type" value="Genomic_DNA"/>
</dbReference>
<reference evidence="2 3" key="1">
    <citation type="submission" date="2016-05" db="EMBL/GenBank/DDBJ databases">
        <title>A degradative enzymes factory behind the ericoid mycorrhizal symbiosis.</title>
        <authorList>
            <consortium name="DOE Joint Genome Institute"/>
            <person name="Martino E."/>
            <person name="Morin E."/>
            <person name="Grelet G."/>
            <person name="Kuo A."/>
            <person name="Kohler A."/>
            <person name="Daghino S."/>
            <person name="Barry K."/>
            <person name="Choi C."/>
            <person name="Cichocki N."/>
            <person name="Clum A."/>
            <person name="Copeland A."/>
            <person name="Hainaut M."/>
            <person name="Haridas S."/>
            <person name="Labutti K."/>
            <person name="Lindquist E."/>
            <person name="Lipzen A."/>
            <person name="Khouja H.-R."/>
            <person name="Murat C."/>
            <person name="Ohm R."/>
            <person name="Olson A."/>
            <person name="Spatafora J."/>
            <person name="Veneault-Fourrey C."/>
            <person name="Henrissat B."/>
            <person name="Grigoriev I."/>
            <person name="Martin F."/>
            <person name="Perotto S."/>
        </authorList>
    </citation>
    <scope>NUCLEOTIDE SEQUENCE [LARGE SCALE GENOMIC DNA]</scope>
    <source>
        <strain evidence="2 3">UAMH 7357</strain>
    </source>
</reference>
<proteinExistence type="predicted"/>
<accession>A0A2J6Q0A5</accession>